<feature type="region of interest" description="Disordered" evidence="3">
    <location>
        <begin position="71"/>
        <end position="349"/>
    </location>
</feature>
<dbReference type="Proteomes" id="UP000799753">
    <property type="component" value="Unassembled WGS sequence"/>
</dbReference>
<dbReference type="PROSITE" id="PS51536">
    <property type="entry name" value="TFG"/>
    <property type="match status" value="1"/>
</dbReference>
<feature type="domain" description="FFD box profile" evidence="5">
    <location>
        <begin position="486"/>
        <end position="502"/>
    </location>
</feature>
<dbReference type="GO" id="GO:0034063">
    <property type="term" value="P:stress granule assembly"/>
    <property type="evidence" value="ECO:0007669"/>
    <property type="project" value="TreeGrafter"/>
</dbReference>
<feature type="compositionally biased region" description="Basic residues" evidence="3">
    <location>
        <begin position="404"/>
        <end position="421"/>
    </location>
</feature>
<evidence type="ECO:0008006" key="10">
    <source>
        <dbReference type="Google" id="ProtNLM"/>
    </source>
</evidence>
<feature type="compositionally biased region" description="Basic and acidic residues" evidence="3">
    <location>
        <begin position="501"/>
        <end position="525"/>
    </location>
</feature>
<dbReference type="AlphaFoldDB" id="A0A6A6S2P0"/>
<dbReference type="Pfam" id="PF09532">
    <property type="entry name" value="FDF"/>
    <property type="match status" value="1"/>
</dbReference>
<dbReference type="PROSITE" id="PS52002">
    <property type="entry name" value="SM"/>
    <property type="match status" value="1"/>
</dbReference>
<dbReference type="SUPFAM" id="SSF50182">
    <property type="entry name" value="Sm-like ribonucleoproteins"/>
    <property type="match status" value="1"/>
</dbReference>
<dbReference type="SMART" id="SM01199">
    <property type="entry name" value="FDF"/>
    <property type="match status" value="1"/>
</dbReference>
<dbReference type="InterPro" id="IPR010920">
    <property type="entry name" value="LSM_dom_sf"/>
</dbReference>
<evidence type="ECO:0000256" key="2">
    <source>
        <dbReference type="PROSITE-ProRule" id="PRU00869"/>
    </source>
</evidence>
<feature type="compositionally biased region" description="Low complexity" evidence="3">
    <location>
        <begin position="176"/>
        <end position="187"/>
    </location>
</feature>
<feature type="compositionally biased region" description="Basic residues" evidence="3">
    <location>
        <begin position="540"/>
        <end position="551"/>
    </location>
</feature>
<feature type="compositionally biased region" description="Low complexity" evidence="3">
    <location>
        <begin position="276"/>
        <end position="298"/>
    </location>
</feature>
<dbReference type="InterPro" id="IPR025762">
    <property type="entry name" value="DFDF"/>
</dbReference>
<organism evidence="8 9">
    <name type="scientific">Massarina eburnea CBS 473.64</name>
    <dbReference type="NCBI Taxonomy" id="1395130"/>
    <lineage>
        <taxon>Eukaryota</taxon>
        <taxon>Fungi</taxon>
        <taxon>Dikarya</taxon>
        <taxon>Ascomycota</taxon>
        <taxon>Pezizomycotina</taxon>
        <taxon>Dothideomycetes</taxon>
        <taxon>Pleosporomycetidae</taxon>
        <taxon>Pleosporales</taxon>
        <taxon>Massarineae</taxon>
        <taxon>Massarinaceae</taxon>
        <taxon>Massarina</taxon>
    </lineage>
</organism>
<evidence type="ECO:0000259" key="5">
    <source>
        <dbReference type="PROSITE" id="PS51513"/>
    </source>
</evidence>
<name>A0A6A6S2P0_9PLEO</name>
<reference evidence="8" key="1">
    <citation type="journal article" date="2020" name="Stud. Mycol.">
        <title>101 Dothideomycetes genomes: a test case for predicting lifestyles and emergence of pathogens.</title>
        <authorList>
            <person name="Haridas S."/>
            <person name="Albert R."/>
            <person name="Binder M."/>
            <person name="Bloem J."/>
            <person name="Labutti K."/>
            <person name="Salamov A."/>
            <person name="Andreopoulos B."/>
            <person name="Baker S."/>
            <person name="Barry K."/>
            <person name="Bills G."/>
            <person name="Bluhm B."/>
            <person name="Cannon C."/>
            <person name="Castanera R."/>
            <person name="Culley D."/>
            <person name="Daum C."/>
            <person name="Ezra D."/>
            <person name="Gonzalez J."/>
            <person name="Henrissat B."/>
            <person name="Kuo A."/>
            <person name="Liang C."/>
            <person name="Lipzen A."/>
            <person name="Lutzoni F."/>
            <person name="Magnuson J."/>
            <person name="Mondo S."/>
            <person name="Nolan M."/>
            <person name="Ohm R."/>
            <person name="Pangilinan J."/>
            <person name="Park H.-J."/>
            <person name="Ramirez L."/>
            <person name="Alfaro M."/>
            <person name="Sun H."/>
            <person name="Tritt A."/>
            <person name="Yoshinaga Y."/>
            <person name="Zwiers L.-H."/>
            <person name="Turgeon B."/>
            <person name="Goodwin S."/>
            <person name="Spatafora J."/>
            <person name="Crous P."/>
            <person name="Grigoriev I."/>
        </authorList>
    </citation>
    <scope>NUCLEOTIDE SEQUENCE</scope>
    <source>
        <strain evidence="8">CBS 473.64</strain>
    </source>
</reference>
<accession>A0A6A6S2P0</accession>
<dbReference type="PROSITE" id="PS51512">
    <property type="entry name" value="DFDF"/>
    <property type="match status" value="1"/>
</dbReference>
<dbReference type="CDD" id="cd01736">
    <property type="entry name" value="LSm14_N"/>
    <property type="match status" value="1"/>
</dbReference>
<feature type="domain" description="Sm" evidence="7">
    <location>
        <begin position="1"/>
        <end position="79"/>
    </location>
</feature>
<evidence type="ECO:0000259" key="7">
    <source>
        <dbReference type="PROSITE" id="PS52002"/>
    </source>
</evidence>
<dbReference type="PANTHER" id="PTHR13586:SF0">
    <property type="entry name" value="TRAILER HITCH, ISOFORM H"/>
    <property type="match status" value="1"/>
</dbReference>
<dbReference type="InterPro" id="IPR019050">
    <property type="entry name" value="FDF_dom"/>
</dbReference>
<dbReference type="GO" id="GO:0000932">
    <property type="term" value="C:P-body"/>
    <property type="evidence" value="ECO:0007669"/>
    <property type="project" value="TreeGrafter"/>
</dbReference>
<feature type="short sequence motif" description="FFD box" evidence="1">
    <location>
        <begin position="486"/>
        <end position="502"/>
    </location>
</feature>
<dbReference type="InterPro" id="IPR025609">
    <property type="entry name" value="Lsm14-like_N"/>
</dbReference>
<dbReference type="Pfam" id="PF12701">
    <property type="entry name" value="LSM14"/>
    <property type="match status" value="1"/>
</dbReference>
<evidence type="ECO:0000313" key="8">
    <source>
        <dbReference type="EMBL" id="KAF2640514.1"/>
    </source>
</evidence>
<feature type="region of interest" description="Disordered" evidence="3">
    <location>
        <begin position="500"/>
        <end position="576"/>
    </location>
</feature>
<evidence type="ECO:0000256" key="1">
    <source>
        <dbReference type="PROSITE-ProRule" id="PRU00846"/>
    </source>
</evidence>
<feature type="domain" description="TFG box profile" evidence="6">
    <location>
        <begin position="512"/>
        <end position="532"/>
    </location>
</feature>
<feature type="compositionally biased region" description="Low complexity" evidence="3">
    <location>
        <begin position="199"/>
        <end position="209"/>
    </location>
</feature>
<dbReference type="InterPro" id="IPR025768">
    <property type="entry name" value="TFG_box"/>
</dbReference>
<keyword evidence="9" id="KW-1185">Reference proteome</keyword>
<feature type="compositionally biased region" description="Gly residues" evidence="3">
    <location>
        <begin position="552"/>
        <end position="570"/>
    </location>
</feature>
<evidence type="ECO:0000259" key="6">
    <source>
        <dbReference type="PROSITE" id="PS51536"/>
    </source>
</evidence>
<dbReference type="OrthoDB" id="21539at2759"/>
<dbReference type="PANTHER" id="PTHR13586">
    <property type="entry name" value="SCD6 PROTEIN-RELATED"/>
    <property type="match status" value="1"/>
</dbReference>
<feature type="short sequence motif" description="TFG box" evidence="2">
    <location>
        <begin position="512"/>
        <end position="532"/>
    </location>
</feature>
<gene>
    <name evidence="8" type="ORF">P280DRAFT_469272</name>
</gene>
<protein>
    <recommendedName>
        <fullName evidence="10">TFG box profile domain-containing protein</fullName>
    </recommendedName>
</protein>
<feature type="region of interest" description="Disordered" evidence="3">
    <location>
        <begin position="400"/>
        <end position="430"/>
    </location>
</feature>
<proteinExistence type="predicted"/>
<feature type="compositionally biased region" description="Pro residues" evidence="3">
    <location>
        <begin position="116"/>
        <end position="133"/>
    </location>
</feature>
<dbReference type="GO" id="GO:0003729">
    <property type="term" value="F:mRNA binding"/>
    <property type="evidence" value="ECO:0007669"/>
    <property type="project" value="TreeGrafter"/>
</dbReference>
<evidence type="ECO:0000256" key="3">
    <source>
        <dbReference type="SAM" id="MobiDB-lite"/>
    </source>
</evidence>
<feature type="compositionally biased region" description="Polar residues" evidence="3">
    <location>
        <begin position="94"/>
        <end position="104"/>
    </location>
</feature>
<dbReference type="PROSITE" id="PS51513">
    <property type="entry name" value="FFD"/>
    <property type="match status" value="1"/>
</dbReference>
<dbReference type="GO" id="GO:0033962">
    <property type="term" value="P:P-body assembly"/>
    <property type="evidence" value="ECO:0007669"/>
    <property type="project" value="TreeGrafter"/>
</dbReference>
<dbReference type="InterPro" id="IPR047575">
    <property type="entry name" value="Sm"/>
</dbReference>
<feature type="domain" description="DFDF" evidence="4">
    <location>
        <begin position="419"/>
        <end position="455"/>
    </location>
</feature>
<dbReference type="InterPro" id="IPR025761">
    <property type="entry name" value="FFD_box"/>
</dbReference>
<feature type="compositionally biased region" description="Pro residues" evidence="3">
    <location>
        <begin position="188"/>
        <end position="198"/>
    </location>
</feature>
<feature type="compositionally biased region" description="Polar residues" evidence="3">
    <location>
        <begin position="321"/>
        <end position="336"/>
    </location>
</feature>
<dbReference type="Gene3D" id="2.30.30.100">
    <property type="match status" value="1"/>
</dbReference>
<feature type="compositionally biased region" description="Low complexity" evidence="3">
    <location>
        <begin position="337"/>
        <end position="349"/>
    </location>
</feature>
<feature type="compositionally biased region" description="Basic and acidic residues" evidence="3">
    <location>
        <begin position="71"/>
        <end position="83"/>
    </location>
</feature>
<evidence type="ECO:0000313" key="9">
    <source>
        <dbReference type="Proteomes" id="UP000799753"/>
    </source>
</evidence>
<dbReference type="SMART" id="SM01271">
    <property type="entry name" value="LSM14"/>
    <property type="match status" value="1"/>
</dbReference>
<dbReference type="EMBL" id="MU006784">
    <property type="protein sequence ID" value="KAF2640514.1"/>
    <property type="molecule type" value="Genomic_DNA"/>
</dbReference>
<feature type="compositionally biased region" description="Low complexity" evidence="3">
    <location>
        <begin position="240"/>
        <end position="264"/>
    </location>
</feature>
<evidence type="ECO:0000259" key="4">
    <source>
        <dbReference type="PROSITE" id="PS51512"/>
    </source>
</evidence>
<sequence length="576" mass="60218">MSEFIGARISLISKSDIRYVGTLIDINSEQSTVSLDNVKSFGTEGRRGGQNEFAPSDAVYEQIVFRGSDVKDLRIEKPTEEKPPMPQDPAIIGVQQSQNQPSPHNEQRPPQHQQQPPFPPHANFPPPGYPPFGNPYQNRFGPPGGFPGGPGPFPPGGPGFGMPPPGPYGPPGNWYQGPGAQGFNGPPGAFPPPMPIGPPGQQNQNQNQPPTGPKGGPNGPPLNNDGNPNAQPRMAEADGVASKPVEPKPVAKAPGGTPTPAGVKQPPPPPVDSKPDVAAALAPPAPSAQAAGAPKATPTGPKNGRIVPAIPLASPNVRKTIPNQSQAGPSSAQPTPAANYQNATQAATAAVAAAMAKLEVAQGRAPAPTQIQTQAQAQAQAQAPMNANLQDRINEMRDDQARRGTGHRGGRGGRGRGGHHAQKMEIPATDFDFESSNAKFSKMDAVKEAIATGSPLGESAPAPVLPVEEPTNGHVNEEEVEIPQAAAYNKSSSFFDNISNELKDREDSTNRRGQEFRTEERRKNMETFGQGSVDGFRGGYRGRGRGGRGRGRGFGGFRGGRGGRGRGGAQFGEQAA</sequence>
<feature type="compositionally biased region" description="Pro residues" evidence="3">
    <location>
        <begin position="149"/>
        <end position="170"/>
    </location>
</feature>